<dbReference type="SMART" id="SM00184">
    <property type="entry name" value="RING"/>
    <property type="match status" value="2"/>
</dbReference>
<reference evidence="8" key="1">
    <citation type="journal article" date="2021" name="Nat. Commun.">
        <title>Genomic analyses provide insights into spinach domestication and the genetic basis of agronomic traits.</title>
        <authorList>
            <person name="Cai X."/>
            <person name="Sun X."/>
            <person name="Xu C."/>
            <person name="Sun H."/>
            <person name="Wang X."/>
            <person name="Ge C."/>
            <person name="Zhang Z."/>
            <person name="Wang Q."/>
            <person name="Fei Z."/>
            <person name="Jiao C."/>
            <person name="Wang Q."/>
        </authorList>
    </citation>
    <scope>NUCLEOTIDE SEQUENCE [LARGE SCALE GENOMIC DNA]</scope>
    <source>
        <strain evidence="8">cv. Varoflay</strain>
    </source>
</reference>
<evidence type="ECO:0000256" key="4">
    <source>
        <dbReference type="PROSITE-ProRule" id="PRU00228"/>
    </source>
</evidence>
<reference evidence="9" key="2">
    <citation type="submission" date="2025-08" db="UniProtKB">
        <authorList>
            <consortium name="RefSeq"/>
        </authorList>
    </citation>
    <scope>IDENTIFICATION</scope>
    <source>
        <tissue evidence="9">Leaf</tissue>
    </source>
</reference>
<feature type="domain" description="RING-type" evidence="6">
    <location>
        <begin position="34"/>
        <end position="74"/>
    </location>
</feature>
<sequence>MSSLNSSSSIMANKSLNCLEIEQHEETISDSFICCVCLDLLYKPIVLECGHVSCFWCVHNSMDAIHESHCPICRHPYHHFPTICEMMHFLLSKMYPLAYKRREKQILEEETVKNCFSPQLDCKELKSSNGSIPSHDSNMLSGQASSSCITRVDKDSSNMDSNCSASIKERDLPAIERVSSSGVLCPACEQLLYRPAVLNCGHVYCEACIVVPEDGIIICKVCDYPHPSDCPNVCLELNNFLEEQFPIKYSARRKSVEEKQARFQHKNPSSCSISKKSTKKGFITPYRGSEEFIPWWSEHGSKVHAGAGCDYCGMYPIVGDRYRCQDCVELIGFDLCGDCYNTQSKRPGRFNQQHTADHRFELVKQPDFLRNIMLRLVGGNLVDSSGAPVLAVNAIEDPPDGWIAVESVDDLENIHNNVAAADETVGDILHDDSDTQDGSIEVEFSDALEFSDNNVTSLSHHDHNNMDQDGNDDPPF</sequence>
<dbReference type="PROSITE" id="PS50089">
    <property type="entry name" value="ZF_RING_2"/>
    <property type="match status" value="2"/>
</dbReference>
<dbReference type="GO" id="GO:0043161">
    <property type="term" value="P:proteasome-mediated ubiquitin-dependent protein catabolic process"/>
    <property type="evidence" value="ECO:0000318"/>
    <property type="project" value="GO_Central"/>
</dbReference>
<dbReference type="InterPro" id="IPR000433">
    <property type="entry name" value="Znf_ZZ"/>
</dbReference>
<dbReference type="RefSeq" id="XP_021860641.1">
    <property type="nucleotide sequence ID" value="XM_022004949.2"/>
</dbReference>
<evidence type="ECO:0000256" key="1">
    <source>
        <dbReference type="ARBA" id="ARBA00022723"/>
    </source>
</evidence>
<dbReference type="GeneID" id="110799665"/>
<proteinExistence type="predicted"/>
<dbReference type="SMART" id="SM00291">
    <property type="entry name" value="ZnF_ZZ"/>
    <property type="match status" value="1"/>
</dbReference>
<dbReference type="InterPro" id="IPR001841">
    <property type="entry name" value="Znf_RING"/>
</dbReference>
<dbReference type="SUPFAM" id="SSF57850">
    <property type="entry name" value="RING/U-box"/>
    <property type="match status" value="3"/>
</dbReference>
<dbReference type="PANTHER" id="PTHR15898:SF13">
    <property type="entry name" value="BIFUNCTIONAL APOPTOSIS REGULATOR"/>
    <property type="match status" value="1"/>
</dbReference>
<evidence type="ECO:0000259" key="7">
    <source>
        <dbReference type="PROSITE" id="PS50135"/>
    </source>
</evidence>
<dbReference type="GO" id="GO:0061630">
    <property type="term" value="F:ubiquitin protein ligase activity"/>
    <property type="evidence" value="ECO:0000318"/>
    <property type="project" value="GO_Central"/>
</dbReference>
<dbReference type="PROSITE" id="PS50135">
    <property type="entry name" value="ZF_ZZ_2"/>
    <property type="match status" value="1"/>
</dbReference>
<dbReference type="KEGG" id="soe:110799665"/>
<dbReference type="OrthoDB" id="6270329at2759"/>
<evidence type="ECO:0000313" key="8">
    <source>
        <dbReference type="Proteomes" id="UP000813463"/>
    </source>
</evidence>
<keyword evidence="1" id="KW-0479">Metal-binding</keyword>
<feature type="domain" description="RING-type" evidence="6">
    <location>
        <begin position="185"/>
        <end position="223"/>
    </location>
</feature>
<keyword evidence="2 4" id="KW-0863">Zinc-finger</keyword>
<dbReference type="Pfam" id="PF13920">
    <property type="entry name" value="zf-C3HC4_3"/>
    <property type="match status" value="1"/>
</dbReference>
<evidence type="ECO:0000256" key="3">
    <source>
        <dbReference type="ARBA" id="ARBA00022833"/>
    </source>
</evidence>
<feature type="region of interest" description="Disordered" evidence="5">
    <location>
        <begin position="455"/>
        <end position="476"/>
    </location>
</feature>
<feature type="domain" description="ZZ-type" evidence="7">
    <location>
        <begin position="304"/>
        <end position="368"/>
    </location>
</feature>
<keyword evidence="3" id="KW-0862">Zinc</keyword>
<dbReference type="FunFam" id="3.30.40.10:FF:000489">
    <property type="entry name" value="E3 ubiquitin-protein ligase PRT1"/>
    <property type="match status" value="1"/>
</dbReference>
<evidence type="ECO:0000259" key="6">
    <source>
        <dbReference type="PROSITE" id="PS50089"/>
    </source>
</evidence>
<gene>
    <name evidence="9" type="primary">LOC110799665</name>
</gene>
<evidence type="ECO:0000256" key="2">
    <source>
        <dbReference type="ARBA" id="ARBA00022771"/>
    </source>
</evidence>
<dbReference type="GO" id="GO:0008270">
    <property type="term" value="F:zinc ion binding"/>
    <property type="evidence" value="ECO:0007669"/>
    <property type="project" value="UniProtKB-KW"/>
</dbReference>
<dbReference type="AlphaFoldDB" id="A0A9R0J4A3"/>
<protein>
    <submittedName>
        <fullName evidence="9">E3 ubiquitin-protein ligase PRT1 isoform X1</fullName>
    </submittedName>
</protein>
<dbReference type="Gene3D" id="3.30.40.10">
    <property type="entry name" value="Zinc/RING finger domain, C3HC4 (zinc finger)"/>
    <property type="match status" value="2"/>
</dbReference>
<organism evidence="8 9">
    <name type="scientific">Spinacia oleracea</name>
    <name type="common">Spinach</name>
    <dbReference type="NCBI Taxonomy" id="3562"/>
    <lineage>
        <taxon>Eukaryota</taxon>
        <taxon>Viridiplantae</taxon>
        <taxon>Streptophyta</taxon>
        <taxon>Embryophyta</taxon>
        <taxon>Tracheophyta</taxon>
        <taxon>Spermatophyta</taxon>
        <taxon>Magnoliopsida</taxon>
        <taxon>eudicotyledons</taxon>
        <taxon>Gunneridae</taxon>
        <taxon>Pentapetalae</taxon>
        <taxon>Caryophyllales</taxon>
        <taxon>Chenopodiaceae</taxon>
        <taxon>Chenopodioideae</taxon>
        <taxon>Anserineae</taxon>
        <taxon>Spinacia</taxon>
    </lineage>
</organism>
<dbReference type="InterPro" id="IPR013083">
    <property type="entry name" value="Znf_RING/FYVE/PHD"/>
</dbReference>
<dbReference type="Gene3D" id="3.30.60.90">
    <property type="match status" value="1"/>
</dbReference>
<evidence type="ECO:0000313" key="9">
    <source>
        <dbReference type="RefSeq" id="XP_021860641.1"/>
    </source>
</evidence>
<keyword evidence="8" id="KW-1185">Reference proteome</keyword>
<dbReference type="FunFam" id="3.30.60.90:FF:000014">
    <property type="entry name" value="E3 ubiquitin-protein ligase PRT1"/>
    <property type="match status" value="1"/>
</dbReference>
<dbReference type="PROSITE" id="PS00518">
    <property type="entry name" value="ZF_RING_1"/>
    <property type="match status" value="1"/>
</dbReference>
<dbReference type="Proteomes" id="UP000813463">
    <property type="component" value="Chromosome 6"/>
</dbReference>
<dbReference type="InterPro" id="IPR017907">
    <property type="entry name" value="Znf_RING_CS"/>
</dbReference>
<name>A0A9R0J4A3_SPIOL</name>
<accession>A0A9R0J4A3</accession>
<dbReference type="InterPro" id="IPR043145">
    <property type="entry name" value="Znf_ZZ_sf"/>
</dbReference>
<dbReference type="Pfam" id="PF00569">
    <property type="entry name" value="ZZ"/>
    <property type="match status" value="1"/>
</dbReference>
<dbReference type="PANTHER" id="PTHR15898">
    <property type="entry name" value="BIFUNCTIONAL APOPTOSIS REGULATOR"/>
    <property type="match status" value="1"/>
</dbReference>
<evidence type="ECO:0000256" key="5">
    <source>
        <dbReference type="SAM" id="MobiDB-lite"/>
    </source>
</evidence>